<dbReference type="Gene3D" id="3.30.420.40">
    <property type="match status" value="2"/>
</dbReference>
<dbReference type="AlphaFoldDB" id="A0A9P4J3W8"/>
<dbReference type="PRINTS" id="PR00301">
    <property type="entry name" value="HEATSHOCK70"/>
</dbReference>
<dbReference type="Proteomes" id="UP000799439">
    <property type="component" value="Unassembled WGS sequence"/>
</dbReference>
<evidence type="ECO:0000256" key="2">
    <source>
        <dbReference type="ARBA" id="ARBA00022840"/>
    </source>
</evidence>
<organism evidence="3 4">
    <name type="scientific">Myriangium duriaei CBS 260.36</name>
    <dbReference type="NCBI Taxonomy" id="1168546"/>
    <lineage>
        <taxon>Eukaryota</taxon>
        <taxon>Fungi</taxon>
        <taxon>Dikarya</taxon>
        <taxon>Ascomycota</taxon>
        <taxon>Pezizomycotina</taxon>
        <taxon>Dothideomycetes</taxon>
        <taxon>Dothideomycetidae</taxon>
        <taxon>Myriangiales</taxon>
        <taxon>Myriangiaceae</taxon>
        <taxon>Myriangium</taxon>
    </lineage>
</organism>
<keyword evidence="4" id="KW-1185">Reference proteome</keyword>
<keyword evidence="2" id="KW-0067">ATP-binding</keyword>
<keyword evidence="1" id="KW-0547">Nucleotide-binding</keyword>
<evidence type="ECO:0000313" key="3">
    <source>
        <dbReference type="EMBL" id="KAF2154314.1"/>
    </source>
</evidence>
<dbReference type="SUPFAM" id="SSF53067">
    <property type="entry name" value="Actin-like ATPase domain"/>
    <property type="match status" value="2"/>
</dbReference>
<proteinExistence type="predicted"/>
<accession>A0A9P4J3W8</accession>
<gene>
    <name evidence="3" type="ORF">K461DRAFT_312251</name>
</gene>
<dbReference type="InterPro" id="IPR013126">
    <property type="entry name" value="Hsp_70_fam"/>
</dbReference>
<dbReference type="PANTHER" id="PTHR14187:SF5">
    <property type="entry name" value="HEAT SHOCK 70 KDA PROTEIN 12A"/>
    <property type="match status" value="1"/>
</dbReference>
<evidence type="ECO:0000313" key="4">
    <source>
        <dbReference type="Proteomes" id="UP000799439"/>
    </source>
</evidence>
<evidence type="ECO:0008006" key="5">
    <source>
        <dbReference type="Google" id="ProtNLM"/>
    </source>
</evidence>
<dbReference type="Gene3D" id="3.90.640.10">
    <property type="entry name" value="Actin, Chain A, domain 4"/>
    <property type="match status" value="1"/>
</dbReference>
<comment type="caution">
    <text evidence="3">The sequence shown here is derived from an EMBL/GenBank/DDBJ whole genome shotgun (WGS) entry which is preliminary data.</text>
</comment>
<sequence length="598" mass="66508">MPAKKRRHSKISGDDGEDRIFVGVDFGTTFSGRLTKSRIAYAWGKEKNASERIREISIWPGRDNNSFKKIPTKIAYCDSGSAQDVKWSYQLKPTDDCLQCFKLLLDPRQEFPSWVDPEDLKNQLKSLNKTAEDIVADYLRHMLDATKYALERRFGAYMAKNTPLDFILTVPAVWTDAAKEATKRAALAAGMSNNLQLISEPEAAAIWVLNNMIELKPTIGDNFLICDAGGGTVDLITYEIQNTAPLSLREAVAGEGALCGAIFLNLQFEELVKSRVNKRTWNRIRYKAPGIWNEALACFERDIKHQFQPPTEPSGNHNTKYLVALPGIPDDPDAGIKDGWISLSADEITTMFDKVTGQVIDLIKNQISAAQTKKKSPKSVILVGGFGSSLYLYEKLKQALAEPAVDSGRPSVTVHQATDAWTAVGRGAVLRGMSVKDQVISRITPYHYGVCADHDYDKRKHPGITPEKCVATGRLLAVDQMTWFVKKGKAISGAGLQTHAFNLYFDQDDIPEDFSEILYYCREDTAPTSFNDKTVVPLCDLKIKTKGLRFESYGKFKKLTYSLSVKKMSGGLVFGMNIRDNVINSVQTNWRPVSSSSG</sequence>
<dbReference type="InterPro" id="IPR043129">
    <property type="entry name" value="ATPase_NBD"/>
</dbReference>
<name>A0A9P4J3W8_9PEZI</name>
<dbReference type="Pfam" id="PF00012">
    <property type="entry name" value="HSP70"/>
    <property type="match status" value="1"/>
</dbReference>
<protein>
    <recommendedName>
        <fullName evidence="5">Actin-like ATPase domain-containing protein</fullName>
    </recommendedName>
</protein>
<dbReference type="GO" id="GO:0005524">
    <property type="term" value="F:ATP binding"/>
    <property type="evidence" value="ECO:0007669"/>
    <property type="project" value="UniProtKB-KW"/>
</dbReference>
<dbReference type="GO" id="GO:0140662">
    <property type="term" value="F:ATP-dependent protein folding chaperone"/>
    <property type="evidence" value="ECO:0007669"/>
    <property type="project" value="InterPro"/>
</dbReference>
<evidence type="ECO:0000256" key="1">
    <source>
        <dbReference type="ARBA" id="ARBA00022741"/>
    </source>
</evidence>
<dbReference type="PANTHER" id="PTHR14187">
    <property type="entry name" value="ALPHA KINASE/ELONGATION FACTOR 2 KINASE"/>
    <property type="match status" value="1"/>
</dbReference>
<reference evidence="3" key="1">
    <citation type="journal article" date="2020" name="Stud. Mycol.">
        <title>101 Dothideomycetes genomes: a test case for predicting lifestyles and emergence of pathogens.</title>
        <authorList>
            <person name="Haridas S."/>
            <person name="Albert R."/>
            <person name="Binder M."/>
            <person name="Bloem J."/>
            <person name="Labutti K."/>
            <person name="Salamov A."/>
            <person name="Andreopoulos B."/>
            <person name="Baker S."/>
            <person name="Barry K."/>
            <person name="Bills G."/>
            <person name="Bluhm B."/>
            <person name="Cannon C."/>
            <person name="Castanera R."/>
            <person name="Culley D."/>
            <person name="Daum C."/>
            <person name="Ezra D."/>
            <person name="Gonzalez J."/>
            <person name="Henrissat B."/>
            <person name="Kuo A."/>
            <person name="Liang C."/>
            <person name="Lipzen A."/>
            <person name="Lutzoni F."/>
            <person name="Magnuson J."/>
            <person name="Mondo S."/>
            <person name="Nolan M."/>
            <person name="Ohm R."/>
            <person name="Pangilinan J."/>
            <person name="Park H.-J."/>
            <person name="Ramirez L."/>
            <person name="Alfaro M."/>
            <person name="Sun H."/>
            <person name="Tritt A."/>
            <person name="Yoshinaga Y."/>
            <person name="Zwiers L.-H."/>
            <person name="Turgeon B."/>
            <person name="Goodwin S."/>
            <person name="Spatafora J."/>
            <person name="Crous P."/>
            <person name="Grigoriev I."/>
        </authorList>
    </citation>
    <scope>NUCLEOTIDE SEQUENCE</scope>
    <source>
        <strain evidence="3">CBS 260.36</strain>
    </source>
</reference>
<dbReference type="OrthoDB" id="2963168at2759"/>
<dbReference type="CDD" id="cd10170">
    <property type="entry name" value="ASKHA_NBD_HSP70"/>
    <property type="match status" value="1"/>
</dbReference>
<dbReference type="EMBL" id="ML996084">
    <property type="protein sequence ID" value="KAF2154314.1"/>
    <property type="molecule type" value="Genomic_DNA"/>
</dbReference>